<reference evidence="1" key="1">
    <citation type="submission" date="2018-06" db="EMBL/GenBank/DDBJ databases">
        <authorList>
            <person name="Zhirakovskaya E."/>
        </authorList>
    </citation>
    <scope>NUCLEOTIDE SEQUENCE</scope>
</reference>
<name>A0A3B0VD36_9ZZZZ</name>
<gene>
    <name evidence="1" type="ORF">MNBD_DELTA04-968</name>
</gene>
<accession>A0A3B0VD36</accession>
<dbReference type="EMBL" id="UOEY01000124">
    <property type="protein sequence ID" value="VAW41445.1"/>
    <property type="molecule type" value="Genomic_DNA"/>
</dbReference>
<sequence length="21" mass="2411">MQRLLAALVLALVCHVLFLRM</sequence>
<feature type="non-terminal residue" evidence="1">
    <location>
        <position position="21"/>
    </location>
</feature>
<evidence type="ECO:0000313" key="1">
    <source>
        <dbReference type="EMBL" id="VAW41445.1"/>
    </source>
</evidence>
<dbReference type="AlphaFoldDB" id="A0A3B0VD36"/>
<organism evidence="1">
    <name type="scientific">hydrothermal vent metagenome</name>
    <dbReference type="NCBI Taxonomy" id="652676"/>
    <lineage>
        <taxon>unclassified sequences</taxon>
        <taxon>metagenomes</taxon>
        <taxon>ecological metagenomes</taxon>
    </lineage>
</organism>
<proteinExistence type="predicted"/>
<protein>
    <submittedName>
        <fullName evidence="1">Uncharacterized protein</fullName>
    </submittedName>
</protein>